<sequence length="91" mass="9971">MNMDLVIYPAIGGIIITFLLSNVKKAGQILEKIFILILFVGAVTGIILFNTSTGWDRLGYGLLSYISTSGFIASLLTALTIKFIKKNKMNK</sequence>
<dbReference type="Proteomes" id="UP000050326">
    <property type="component" value="Unassembled WGS sequence"/>
</dbReference>
<feature type="transmembrane region" description="Helical" evidence="1">
    <location>
        <begin position="6"/>
        <end position="21"/>
    </location>
</feature>
<protein>
    <recommendedName>
        <fullName evidence="4">YesK-like protein</fullName>
    </recommendedName>
</protein>
<proteinExistence type="predicted"/>
<comment type="caution">
    <text evidence="2">The sequence shown here is derived from an EMBL/GenBank/DDBJ whole genome shotgun (WGS) entry which is preliminary data.</text>
</comment>
<evidence type="ECO:0000313" key="2">
    <source>
        <dbReference type="EMBL" id="KPU44483.1"/>
    </source>
</evidence>
<dbReference type="EMBL" id="LKET01000030">
    <property type="protein sequence ID" value="KPU44483.1"/>
    <property type="molecule type" value="Genomic_DNA"/>
</dbReference>
<keyword evidence="1" id="KW-0472">Membrane</keyword>
<dbReference type="STRING" id="36849.OXPF_19770"/>
<organism evidence="2 3">
    <name type="scientific">Oxobacter pfennigii</name>
    <dbReference type="NCBI Taxonomy" id="36849"/>
    <lineage>
        <taxon>Bacteria</taxon>
        <taxon>Bacillati</taxon>
        <taxon>Bacillota</taxon>
        <taxon>Clostridia</taxon>
        <taxon>Eubacteriales</taxon>
        <taxon>Clostridiaceae</taxon>
        <taxon>Oxobacter</taxon>
    </lineage>
</organism>
<name>A0A0P8W8Z1_9CLOT</name>
<dbReference type="AlphaFoldDB" id="A0A0P8W8Z1"/>
<keyword evidence="1" id="KW-0812">Transmembrane</keyword>
<gene>
    <name evidence="2" type="ORF">OXPF_19770</name>
</gene>
<evidence type="ECO:0008006" key="4">
    <source>
        <dbReference type="Google" id="ProtNLM"/>
    </source>
</evidence>
<evidence type="ECO:0000256" key="1">
    <source>
        <dbReference type="SAM" id="Phobius"/>
    </source>
</evidence>
<reference evidence="2 3" key="1">
    <citation type="submission" date="2015-09" db="EMBL/GenBank/DDBJ databases">
        <title>Genome sequence of Oxobacter pfennigii DSM 3222.</title>
        <authorList>
            <person name="Poehlein A."/>
            <person name="Bengelsdorf F.R."/>
            <person name="Schiel-Bengelsdorf B."/>
            <person name="Duerre P."/>
            <person name="Daniel R."/>
        </authorList>
    </citation>
    <scope>NUCLEOTIDE SEQUENCE [LARGE SCALE GENOMIC DNA]</scope>
    <source>
        <strain evidence="2 3">DSM 3222</strain>
    </source>
</reference>
<feature type="transmembrane region" description="Helical" evidence="1">
    <location>
        <begin position="33"/>
        <end position="50"/>
    </location>
</feature>
<evidence type="ECO:0000313" key="3">
    <source>
        <dbReference type="Proteomes" id="UP000050326"/>
    </source>
</evidence>
<dbReference type="RefSeq" id="WP_054875031.1">
    <property type="nucleotide sequence ID" value="NZ_LKET01000030.1"/>
</dbReference>
<keyword evidence="1" id="KW-1133">Transmembrane helix</keyword>
<accession>A0A0P8W8Z1</accession>
<feature type="transmembrane region" description="Helical" evidence="1">
    <location>
        <begin position="62"/>
        <end position="84"/>
    </location>
</feature>
<keyword evidence="3" id="KW-1185">Reference proteome</keyword>